<feature type="region of interest" description="Disordered" evidence="1">
    <location>
        <begin position="276"/>
        <end position="363"/>
    </location>
</feature>
<proteinExistence type="predicted"/>
<dbReference type="AlphaFoldDB" id="A0AB34KKJ1"/>
<evidence type="ECO:0008006" key="5">
    <source>
        <dbReference type="Google" id="ProtNLM"/>
    </source>
</evidence>
<organism evidence="3 4">
    <name type="scientific">Cladosporium halotolerans</name>
    <dbReference type="NCBI Taxonomy" id="1052096"/>
    <lineage>
        <taxon>Eukaryota</taxon>
        <taxon>Fungi</taxon>
        <taxon>Dikarya</taxon>
        <taxon>Ascomycota</taxon>
        <taxon>Pezizomycotina</taxon>
        <taxon>Dothideomycetes</taxon>
        <taxon>Dothideomycetidae</taxon>
        <taxon>Cladosporiales</taxon>
        <taxon>Cladosporiaceae</taxon>
        <taxon>Cladosporium</taxon>
    </lineage>
</organism>
<reference evidence="3 4" key="1">
    <citation type="journal article" date="2020" name="Microbiol. Resour. Announc.">
        <title>Draft Genome Sequence of a Cladosporium Species Isolated from the Mesophotic Ascidian Didemnum maculosum.</title>
        <authorList>
            <person name="Gioti A."/>
            <person name="Siaperas R."/>
            <person name="Nikolaivits E."/>
            <person name="Le Goff G."/>
            <person name="Ouazzani J."/>
            <person name="Kotoulas G."/>
            <person name="Topakas E."/>
        </authorList>
    </citation>
    <scope>NUCLEOTIDE SEQUENCE [LARGE SCALE GENOMIC DNA]</scope>
    <source>
        <strain evidence="3 4">TM138-S3</strain>
    </source>
</reference>
<comment type="caution">
    <text evidence="3">The sequence shown here is derived from an EMBL/GenBank/DDBJ whole genome shotgun (WGS) entry which is preliminary data.</text>
</comment>
<dbReference type="GeneID" id="96007343"/>
<gene>
    <name evidence="3" type="ORF">WHR41_05900</name>
</gene>
<evidence type="ECO:0000313" key="3">
    <source>
        <dbReference type="EMBL" id="KAL1585285.1"/>
    </source>
</evidence>
<accession>A0AB34KKJ1</accession>
<sequence>MARNFALQFFFALGLLGAVNAHMILASPVPFDDASLVDKAPLESDGSNFPCMGSSYKISAMNKIPVNEPVLLSFKGQANHMGGTCQLSISMDEKPDAQSVFKVIQTFQGACPPKDTEPGLTFNIPKEFPTTKRATLLWTWFNNLGAREMYANCAPIEVTGGSNNMDFYNSLPDVFKANVPAADCRVPDSTDAIIPNPGQYIIEGPNIKPGTVTGPKCGTASQQKNVKPVPNLAAYTPPAKDSNQITYVNGNAGGNGGASGAPSAGAGNPGATQSANNGLYIPSAPAPTQSAPAIPSSIASYNPPAGTSSVAAPQPTTLQTKPSAPAYPTLSPSLGQGVSGPTSGSTASPTGSASSSGGSGSNSCTQDGMIVCNGPTQFGICNHGSVVWQAVAAGTTCSNGSIQKRHVHVRRHAHGAHKQRAVSFAEGEEALIEASLE</sequence>
<keyword evidence="4" id="KW-1185">Reference proteome</keyword>
<dbReference type="PANTHER" id="PTHR36182:SF2">
    <property type="entry name" value="LYTIC POLYSACCHARIDE MONOOXYGENASE"/>
    <property type="match status" value="1"/>
</dbReference>
<dbReference type="PANTHER" id="PTHR36182">
    <property type="entry name" value="PROTEIN, PUTATIVE (AFU_ORTHOLOGUE AFUA_6G10930)-RELATED"/>
    <property type="match status" value="1"/>
</dbReference>
<evidence type="ECO:0000256" key="2">
    <source>
        <dbReference type="SAM" id="SignalP"/>
    </source>
</evidence>
<evidence type="ECO:0000313" key="4">
    <source>
        <dbReference type="Proteomes" id="UP000803884"/>
    </source>
</evidence>
<feature type="chain" id="PRO_5044349111" description="Lytic polysaccharide monooxygenase" evidence="2">
    <location>
        <begin position="22"/>
        <end position="437"/>
    </location>
</feature>
<feature type="compositionally biased region" description="Polar residues" evidence="1">
    <location>
        <begin position="306"/>
        <end position="322"/>
    </location>
</feature>
<dbReference type="Proteomes" id="UP000803884">
    <property type="component" value="Unassembled WGS sequence"/>
</dbReference>
<feature type="compositionally biased region" description="Low complexity" evidence="1">
    <location>
        <begin position="339"/>
        <end position="356"/>
    </location>
</feature>
<protein>
    <recommendedName>
        <fullName evidence="5">Lytic polysaccharide monooxygenase</fullName>
    </recommendedName>
</protein>
<dbReference type="EMBL" id="JAAQHG020000020">
    <property type="protein sequence ID" value="KAL1585285.1"/>
    <property type="molecule type" value="Genomic_DNA"/>
</dbReference>
<feature type="compositionally biased region" description="Low complexity" evidence="1">
    <location>
        <begin position="281"/>
        <end position="305"/>
    </location>
</feature>
<evidence type="ECO:0000256" key="1">
    <source>
        <dbReference type="SAM" id="MobiDB-lite"/>
    </source>
</evidence>
<dbReference type="RefSeq" id="XP_069228391.1">
    <property type="nucleotide sequence ID" value="XM_069374505.1"/>
</dbReference>
<dbReference type="Gene3D" id="2.70.50.70">
    <property type="match status" value="1"/>
</dbReference>
<feature type="signal peptide" evidence="2">
    <location>
        <begin position="1"/>
        <end position="21"/>
    </location>
</feature>
<name>A0AB34KKJ1_9PEZI</name>
<keyword evidence="2" id="KW-0732">Signal</keyword>